<evidence type="ECO:0000313" key="3">
    <source>
        <dbReference type="Proteomes" id="UP000246121"/>
    </source>
</evidence>
<dbReference type="Proteomes" id="UP000246121">
    <property type="component" value="Unassembled WGS sequence"/>
</dbReference>
<dbReference type="VEuPathDB" id="TriTrypDB:TcCLB.510001.31"/>
<reference evidence="2 3" key="1">
    <citation type="journal article" date="2018" name="Microb. Genom.">
        <title>Expanding an expanded genome: long-read sequencing of Trypanosoma cruzi.</title>
        <authorList>
            <person name="Berna L."/>
            <person name="Rodriguez M."/>
            <person name="Chiribao M.L."/>
            <person name="Parodi-Talice A."/>
            <person name="Pita S."/>
            <person name="Rijo G."/>
            <person name="Alvarez-Valin F."/>
            <person name="Robello C."/>
        </authorList>
    </citation>
    <scope>NUCLEOTIDE SEQUENCE [LARGE SCALE GENOMIC DNA]</scope>
    <source>
        <strain evidence="2 3">Dm28c</strain>
    </source>
</reference>
<evidence type="ECO:0000313" key="2">
    <source>
        <dbReference type="EMBL" id="PWU83631.1"/>
    </source>
</evidence>
<protein>
    <submittedName>
        <fullName evidence="2">Uncharacterized protein</fullName>
    </submittedName>
</protein>
<evidence type="ECO:0000256" key="1">
    <source>
        <dbReference type="SAM" id="Phobius"/>
    </source>
</evidence>
<organism evidence="2 3">
    <name type="scientific">Trypanosoma cruzi</name>
    <dbReference type="NCBI Taxonomy" id="5693"/>
    <lineage>
        <taxon>Eukaryota</taxon>
        <taxon>Discoba</taxon>
        <taxon>Euglenozoa</taxon>
        <taxon>Kinetoplastea</taxon>
        <taxon>Metakinetoplastina</taxon>
        <taxon>Trypanosomatida</taxon>
        <taxon>Trypanosomatidae</taxon>
        <taxon>Trypanosoma</taxon>
        <taxon>Schizotrypanum</taxon>
    </lineage>
</organism>
<gene>
    <name evidence="2" type="ORF">C4B63_301g1</name>
</gene>
<name>A0A2V2UI28_TRYCR</name>
<dbReference type="AlphaFoldDB" id="A0A2V2UI28"/>
<comment type="caution">
    <text evidence="2">The sequence shown here is derived from an EMBL/GenBank/DDBJ whole genome shotgun (WGS) entry which is preliminary data.</text>
</comment>
<keyword evidence="1" id="KW-0812">Transmembrane</keyword>
<dbReference type="EMBL" id="PRFA01000301">
    <property type="protein sequence ID" value="PWU83631.1"/>
    <property type="molecule type" value="Genomic_DNA"/>
</dbReference>
<proteinExistence type="predicted"/>
<keyword evidence="1" id="KW-1133">Transmembrane helix</keyword>
<sequence length="162" mass="18134">MAYFNGWFKAANSEQPEENNYSGYAYFVGGQILLCSLIGACFTRLPMYFPCSWRKKRLSSEEAPEREKTLDLYMSQHAPTRRLRTGFAIVVATLIFSTTVDHHGVREYFPRGLLGDLDRSGTVGGIFFRNCDAVPVLGPLHARVSHAYGGHRDREDDHGAGA</sequence>
<accession>A0A2V2UI28</accession>
<feature type="transmembrane region" description="Helical" evidence="1">
    <location>
        <begin position="24"/>
        <end position="47"/>
    </location>
</feature>
<dbReference type="VEuPathDB" id="TriTrypDB:C4B63_301g1"/>
<keyword evidence="1" id="KW-0472">Membrane</keyword>
<dbReference type="VEuPathDB" id="TriTrypDB:C3747_47g289"/>